<feature type="domain" description="Thioredoxin-like fold" evidence="8">
    <location>
        <begin position="303"/>
        <end position="391"/>
    </location>
</feature>
<gene>
    <name evidence="9" type="ORF">COEREDRAFT_81025</name>
</gene>
<keyword evidence="3" id="KW-0560">Oxidoreductase</keyword>
<evidence type="ECO:0000256" key="4">
    <source>
        <dbReference type="ARBA" id="ARBA00023027"/>
    </source>
</evidence>
<keyword evidence="10" id="KW-1185">Reference proteome</keyword>
<keyword evidence="4" id="KW-0520">NAD</keyword>
<feature type="region of interest" description="Disordered" evidence="7">
    <location>
        <begin position="14"/>
        <end position="107"/>
    </location>
</feature>
<dbReference type="PANTHER" id="PTHR13871:SF96">
    <property type="entry name" value="THIOREDOXIN DOMAIN-CONTAINING PROTEIN"/>
    <property type="match status" value="1"/>
</dbReference>
<dbReference type="InterPro" id="IPR052259">
    <property type="entry name" value="Nucleoredoxin-like"/>
</dbReference>
<dbReference type="EC" id="1.8.1.8" evidence="1"/>
<evidence type="ECO:0000313" key="9">
    <source>
        <dbReference type="EMBL" id="PIA16653.1"/>
    </source>
</evidence>
<evidence type="ECO:0000259" key="8">
    <source>
        <dbReference type="Pfam" id="PF13905"/>
    </source>
</evidence>
<evidence type="ECO:0000256" key="1">
    <source>
        <dbReference type="ARBA" id="ARBA00012612"/>
    </source>
</evidence>
<dbReference type="STRING" id="763665.A0A2G5BCC2"/>
<proteinExistence type="predicted"/>
<reference evidence="9 10" key="1">
    <citation type="journal article" date="2015" name="Genome Biol. Evol.">
        <title>Phylogenomic analyses indicate that early fungi evolved digesting cell walls of algal ancestors of land plants.</title>
        <authorList>
            <person name="Chang Y."/>
            <person name="Wang S."/>
            <person name="Sekimoto S."/>
            <person name="Aerts A.L."/>
            <person name="Choi C."/>
            <person name="Clum A."/>
            <person name="LaButti K.M."/>
            <person name="Lindquist E.A."/>
            <person name="Yee Ngan C."/>
            <person name="Ohm R.A."/>
            <person name="Salamov A.A."/>
            <person name="Grigoriev I.V."/>
            <person name="Spatafora J.W."/>
            <person name="Berbee M.L."/>
        </authorList>
    </citation>
    <scope>NUCLEOTIDE SEQUENCE [LARGE SCALE GENOMIC DNA]</scope>
    <source>
        <strain evidence="9 10">NRRL 1564</strain>
    </source>
</reference>
<dbReference type="InterPro" id="IPR012336">
    <property type="entry name" value="Thioredoxin-like_fold"/>
</dbReference>
<dbReference type="Gene3D" id="3.40.30.10">
    <property type="entry name" value="Glutaredoxin"/>
    <property type="match status" value="1"/>
</dbReference>
<evidence type="ECO:0000256" key="5">
    <source>
        <dbReference type="ARBA" id="ARBA00047388"/>
    </source>
</evidence>
<comment type="catalytic activity">
    <reaction evidence="5">
        <text>[protein]-dithiol + NAD(+) = [protein]-disulfide + NADH + H(+)</text>
        <dbReference type="Rhea" id="RHEA:18749"/>
        <dbReference type="Rhea" id="RHEA-COMP:10593"/>
        <dbReference type="Rhea" id="RHEA-COMP:10594"/>
        <dbReference type="ChEBI" id="CHEBI:15378"/>
        <dbReference type="ChEBI" id="CHEBI:29950"/>
        <dbReference type="ChEBI" id="CHEBI:50058"/>
        <dbReference type="ChEBI" id="CHEBI:57540"/>
        <dbReference type="ChEBI" id="CHEBI:57945"/>
        <dbReference type="EC" id="1.8.1.8"/>
    </reaction>
</comment>
<dbReference type="Pfam" id="PF13905">
    <property type="entry name" value="Thioredoxin_8"/>
    <property type="match status" value="1"/>
</dbReference>
<name>A0A2G5BCC2_COERN</name>
<dbReference type="SUPFAM" id="SSF52833">
    <property type="entry name" value="Thioredoxin-like"/>
    <property type="match status" value="1"/>
</dbReference>
<organism evidence="9 10">
    <name type="scientific">Coemansia reversa (strain ATCC 12441 / NRRL 1564)</name>
    <dbReference type="NCBI Taxonomy" id="763665"/>
    <lineage>
        <taxon>Eukaryota</taxon>
        <taxon>Fungi</taxon>
        <taxon>Fungi incertae sedis</taxon>
        <taxon>Zoopagomycota</taxon>
        <taxon>Kickxellomycotina</taxon>
        <taxon>Kickxellomycetes</taxon>
        <taxon>Kickxellales</taxon>
        <taxon>Kickxellaceae</taxon>
        <taxon>Coemansia</taxon>
    </lineage>
</organism>
<evidence type="ECO:0000256" key="2">
    <source>
        <dbReference type="ARBA" id="ARBA00022737"/>
    </source>
</evidence>
<comment type="catalytic activity">
    <reaction evidence="6">
        <text>[protein]-dithiol + NADP(+) = [protein]-disulfide + NADPH + H(+)</text>
        <dbReference type="Rhea" id="RHEA:18753"/>
        <dbReference type="Rhea" id="RHEA-COMP:10593"/>
        <dbReference type="Rhea" id="RHEA-COMP:10594"/>
        <dbReference type="ChEBI" id="CHEBI:15378"/>
        <dbReference type="ChEBI" id="CHEBI:29950"/>
        <dbReference type="ChEBI" id="CHEBI:50058"/>
        <dbReference type="ChEBI" id="CHEBI:57783"/>
        <dbReference type="ChEBI" id="CHEBI:58349"/>
        <dbReference type="EC" id="1.8.1.8"/>
    </reaction>
</comment>
<dbReference type="OrthoDB" id="409136at2759"/>
<protein>
    <recommendedName>
        <fullName evidence="1">protein-disulfide reductase</fullName>
        <ecNumber evidence="1">1.8.1.8</ecNumber>
    </recommendedName>
</protein>
<dbReference type="InterPro" id="IPR036249">
    <property type="entry name" value="Thioredoxin-like_sf"/>
</dbReference>
<sequence>MDGLPLSAMVSETETLSPNTQLKVPLLPPSPMSPGNRTEHAHRKQRTMHLSRVSTDMKPMTAPWLSDKNQRQQKQQQQQQVSTLQSSTSGLQKLRLPKRRTMSAGRDSTVATIVKNSASAMTRPIFGYMGEESTASEEHIIAIEMGQSQTSSLVGTLNNEDLYPFETEQSLHVRGTRSMSAARSSIALSASSRASLSHRLSQSSHQLISSRASAVTTLPIGTRPRFNSAMSAFTSHTNHQRITSDICGRTSSAELTIRLSMDASQSRSYRMLVEGDTVISNLRVLEDEQQRMVSATQASLGRKLVVMYFAATWSADCDEFTPLLLSVSSAHRDDLVVVHVSLDNHPADMARMMAGTGWLCVPWSEHGLRQDLARRMEVSVSQLPKVVVIDGHTHHIISATGCSDIERRPLTCVREWKQSRAGLSWWNKAKPW</sequence>
<evidence type="ECO:0000256" key="3">
    <source>
        <dbReference type="ARBA" id="ARBA00023002"/>
    </source>
</evidence>
<evidence type="ECO:0000256" key="7">
    <source>
        <dbReference type="SAM" id="MobiDB-lite"/>
    </source>
</evidence>
<dbReference type="EMBL" id="KZ303498">
    <property type="protein sequence ID" value="PIA16653.1"/>
    <property type="molecule type" value="Genomic_DNA"/>
</dbReference>
<evidence type="ECO:0000313" key="10">
    <source>
        <dbReference type="Proteomes" id="UP000242474"/>
    </source>
</evidence>
<feature type="compositionally biased region" description="Basic residues" evidence="7">
    <location>
        <begin position="40"/>
        <end position="49"/>
    </location>
</feature>
<evidence type="ECO:0000256" key="6">
    <source>
        <dbReference type="ARBA" id="ARBA00047804"/>
    </source>
</evidence>
<dbReference type="Proteomes" id="UP000242474">
    <property type="component" value="Unassembled WGS sequence"/>
</dbReference>
<accession>A0A2G5BCC2</accession>
<dbReference type="PANTHER" id="PTHR13871">
    <property type="entry name" value="THIOREDOXIN"/>
    <property type="match status" value="1"/>
</dbReference>
<keyword evidence="2" id="KW-0677">Repeat</keyword>
<dbReference type="AlphaFoldDB" id="A0A2G5BCC2"/>
<dbReference type="GO" id="GO:0047134">
    <property type="term" value="F:protein-disulfide reductase [NAD(P)H] activity"/>
    <property type="evidence" value="ECO:0007669"/>
    <property type="project" value="UniProtKB-EC"/>
</dbReference>
<feature type="compositionally biased region" description="Low complexity" evidence="7">
    <location>
        <begin position="72"/>
        <end position="93"/>
    </location>
</feature>